<dbReference type="GO" id="GO:0009922">
    <property type="term" value="F:fatty acid elongase activity"/>
    <property type="evidence" value="ECO:0007669"/>
    <property type="project" value="InterPro"/>
</dbReference>
<feature type="transmembrane region" description="Helical" evidence="11">
    <location>
        <begin position="661"/>
        <end position="681"/>
    </location>
</feature>
<feature type="transmembrane region" description="Helical" evidence="11">
    <location>
        <begin position="450"/>
        <end position="474"/>
    </location>
</feature>
<feature type="transmembrane region" description="Helical" evidence="11">
    <location>
        <begin position="553"/>
        <end position="573"/>
    </location>
</feature>
<keyword evidence="4 11" id="KW-0812">Transmembrane</keyword>
<evidence type="ECO:0000313" key="14">
    <source>
        <dbReference type="Proteomes" id="UP000231358"/>
    </source>
</evidence>
<organism evidence="13 14">
    <name type="scientific">Aspergillus arachidicola</name>
    <dbReference type="NCBI Taxonomy" id="656916"/>
    <lineage>
        <taxon>Eukaryota</taxon>
        <taxon>Fungi</taxon>
        <taxon>Dikarya</taxon>
        <taxon>Ascomycota</taxon>
        <taxon>Pezizomycotina</taxon>
        <taxon>Eurotiomycetes</taxon>
        <taxon>Eurotiomycetidae</taxon>
        <taxon>Eurotiales</taxon>
        <taxon>Aspergillaceae</taxon>
        <taxon>Aspergillus</taxon>
        <taxon>Aspergillus subgen. Circumdati</taxon>
    </lineage>
</organism>
<proteinExistence type="predicted"/>
<keyword evidence="7" id="KW-0443">Lipid metabolism</keyword>
<feature type="transmembrane region" description="Helical" evidence="11">
    <location>
        <begin position="286"/>
        <end position="303"/>
    </location>
</feature>
<evidence type="ECO:0000256" key="2">
    <source>
        <dbReference type="ARBA" id="ARBA00022516"/>
    </source>
</evidence>
<dbReference type="Gene3D" id="1.20.1250.20">
    <property type="entry name" value="MFS general substrate transporter like domains"/>
    <property type="match status" value="1"/>
</dbReference>
<feature type="transmembrane region" description="Helical" evidence="11">
    <location>
        <begin position="756"/>
        <end position="774"/>
    </location>
</feature>
<evidence type="ECO:0000259" key="12">
    <source>
        <dbReference type="PROSITE" id="PS50850"/>
    </source>
</evidence>
<evidence type="ECO:0000256" key="10">
    <source>
        <dbReference type="SAM" id="MobiDB-lite"/>
    </source>
</evidence>
<dbReference type="Pfam" id="PF07690">
    <property type="entry name" value="MFS_1"/>
    <property type="match status" value="1"/>
</dbReference>
<evidence type="ECO:0000256" key="8">
    <source>
        <dbReference type="ARBA" id="ARBA00023136"/>
    </source>
</evidence>
<evidence type="ECO:0000256" key="9">
    <source>
        <dbReference type="ARBA" id="ARBA00023160"/>
    </source>
</evidence>
<keyword evidence="6 11" id="KW-1133">Transmembrane helix</keyword>
<evidence type="ECO:0000313" key="13">
    <source>
        <dbReference type="EMBL" id="PIG82211.1"/>
    </source>
</evidence>
<feature type="transmembrane region" description="Helical" evidence="11">
    <location>
        <begin position="594"/>
        <end position="617"/>
    </location>
</feature>
<keyword evidence="9" id="KW-0275">Fatty acid biosynthesis</keyword>
<feature type="transmembrane region" description="Helical" evidence="11">
    <location>
        <begin position="830"/>
        <end position="852"/>
    </location>
</feature>
<feature type="transmembrane region" description="Helical" evidence="11">
    <location>
        <begin position="389"/>
        <end position="408"/>
    </location>
</feature>
<dbReference type="GO" id="GO:0005886">
    <property type="term" value="C:plasma membrane"/>
    <property type="evidence" value="ECO:0007669"/>
    <property type="project" value="TreeGrafter"/>
</dbReference>
<dbReference type="PANTHER" id="PTHR23501:SF149">
    <property type="entry name" value="MULTIDRUG TRANSPORTER, PUTATIVE (AFU_ORTHOLOGUE AFUA_5G10430)-RELATED"/>
    <property type="match status" value="1"/>
</dbReference>
<sequence length="863" mass="94974">MVSADAPPPYSINNGTPTHKTEASSFECVGSAGGNLESQRSAVQPVGEENEPLWKPRLVDWLTLVMLLLLSMMVTIDGTILASILPTLTASLKMSTADAFWCGTGYLLSCAITQPYFTALSRFVQRRYQMLLALGLFTAGTLICCLSKNFAQMIAGRVIQGIGAGGVMSGSFILLADLIPLRERPMYSGIMILFGAIGAVIGPLLGGLFIDHLNWRWAFYINFPFLLVIFGQLIFLPLPLQHPQESTHWIRSIDWGGGILFLASAGSFLVGLSWGGVQYPWNSWKTYVPIVLGGLGLIGTMFWERYMTPNPIIHVHLFKSVRQVAAYILIFLHGFLNLCELYCIPIYFQSAKLLSATSASITLIPITAAIIPAAAVTGISITRFGYIHWPLWLSWIITAIATSCLISWDTTTTTVQWAFNLVAVGVGHGITLSSLNSCVQVLADPKDTSYAFAMYAFVRTIGMCVGVPVGGTIFSNRLKFHAHTLGLPAEVGENMVGGIEAFKNMTATAEQVEAFKLAYARAFRNVAEHTEKHSTLGVPFKLNHDLLGLTLDVRFPITVAAVYMAVITFLNGVNRRRHNKPWKFSQTHFFRVLVILHNSFLAIFSAWVLIGTCQAVWRAWPTWGHPNYGAHVARAMCQTDISVDPPVPMYENTLWDQGMGYIGWVMYLSKFYEVVDTLIILAKGKESSTLQTYHHAGVMICAWSGVRYKCPAMIVGVFLNSGVHTLMYTYFALAAAAIPVAIRVKRALTSIQIIQFILGLGLSCSYLFAAYDVLLPEHNDLKNSRPAGSSSQMENGQFTTSTPTKLTTEVVSQGMATYTTMHCIPDSGKAFAILISSAYLLPLTYLFGCFFVRTYLTQHKKAT</sequence>
<feature type="domain" description="Major facilitator superfamily (MFS) profile" evidence="12">
    <location>
        <begin position="63"/>
        <end position="509"/>
    </location>
</feature>
<dbReference type="Gene3D" id="1.20.1720.10">
    <property type="entry name" value="Multidrug resistance protein D"/>
    <property type="match status" value="1"/>
</dbReference>
<evidence type="ECO:0000256" key="5">
    <source>
        <dbReference type="ARBA" id="ARBA00022832"/>
    </source>
</evidence>
<gene>
    <name evidence="13" type="ORF">AARAC_000191</name>
</gene>
<dbReference type="AlphaFoldDB" id="A0A2G7FQY0"/>
<evidence type="ECO:0000256" key="6">
    <source>
        <dbReference type="ARBA" id="ARBA00022989"/>
    </source>
</evidence>
<dbReference type="EMBL" id="NEXV01000528">
    <property type="protein sequence ID" value="PIG82211.1"/>
    <property type="molecule type" value="Genomic_DNA"/>
</dbReference>
<dbReference type="GO" id="GO:0022857">
    <property type="term" value="F:transmembrane transporter activity"/>
    <property type="evidence" value="ECO:0007669"/>
    <property type="project" value="InterPro"/>
</dbReference>
<accession>A0A2G7FQY0</accession>
<keyword evidence="8 11" id="KW-0472">Membrane</keyword>
<protein>
    <submittedName>
        <fullName evidence="13">Efflux pump antibiotic resistance protein</fullName>
    </submittedName>
</protein>
<keyword evidence="14" id="KW-1185">Reference proteome</keyword>
<evidence type="ECO:0000256" key="11">
    <source>
        <dbReference type="SAM" id="Phobius"/>
    </source>
</evidence>
<feature type="transmembrane region" description="Helical" evidence="11">
    <location>
        <begin position="61"/>
        <end position="85"/>
    </location>
</feature>
<reference evidence="13 14" key="1">
    <citation type="submission" date="2017-05" db="EMBL/GenBank/DDBJ databases">
        <title>Genome sequence for an aflatoxigenic pathogen of Argentinian peanut, Aspergillus arachidicola.</title>
        <authorList>
            <person name="Moore G."/>
            <person name="Beltz S.B."/>
            <person name="Mack B.M."/>
        </authorList>
    </citation>
    <scope>NUCLEOTIDE SEQUENCE [LARGE SCALE GENOMIC DNA]</scope>
    <source>
        <strain evidence="13 14">CBS 117610</strain>
    </source>
</reference>
<evidence type="ECO:0000256" key="3">
    <source>
        <dbReference type="ARBA" id="ARBA00022679"/>
    </source>
</evidence>
<evidence type="ECO:0000256" key="7">
    <source>
        <dbReference type="ARBA" id="ARBA00023098"/>
    </source>
</evidence>
<dbReference type="PROSITE" id="PS50850">
    <property type="entry name" value="MFS"/>
    <property type="match status" value="1"/>
</dbReference>
<keyword evidence="2" id="KW-0444">Lipid biosynthesis</keyword>
<feature type="transmembrane region" description="Helical" evidence="11">
    <location>
        <begin position="217"/>
        <end position="240"/>
    </location>
</feature>
<feature type="transmembrane region" description="Helical" evidence="11">
    <location>
        <begin position="324"/>
        <end position="348"/>
    </location>
</feature>
<comment type="subcellular location">
    <subcellularLocation>
        <location evidence="1">Membrane</location>
        <topology evidence="1">Multi-pass membrane protein</topology>
    </subcellularLocation>
</comment>
<feature type="transmembrane region" description="Helical" evidence="11">
    <location>
        <begin position="131"/>
        <end position="151"/>
    </location>
</feature>
<dbReference type="InterPro" id="IPR002076">
    <property type="entry name" value="ELO_fam"/>
</dbReference>
<evidence type="ECO:0000256" key="4">
    <source>
        <dbReference type="ARBA" id="ARBA00022692"/>
    </source>
</evidence>
<feature type="transmembrane region" description="Helical" evidence="11">
    <location>
        <begin position="354"/>
        <end position="377"/>
    </location>
</feature>
<feature type="transmembrane region" description="Helical" evidence="11">
    <location>
        <begin position="252"/>
        <end position="274"/>
    </location>
</feature>
<keyword evidence="5" id="KW-0276">Fatty acid metabolism</keyword>
<feature type="compositionally biased region" description="Pro residues" evidence="10">
    <location>
        <begin position="1"/>
        <end position="10"/>
    </location>
</feature>
<dbReference type="InterPro" id="IPR011701">
    <property type="entry name" value="MFS"/>
</dbReference>
<keyword evidence="3" id="KW-0808">Transferase</keyword>
<dbReference type="SUPFAM" id="SSF103473">
    <property type="entry name" value="MFS general substrate transporter"/>
    <property type="match status" value="1"/>
</dbReference>
<dbReference type="GO" id="GO:0006633">
    <property type="term" value="P:fatty acid biosynthetic process"/>
    <property type="evidence" value="ECO:0007669"/>
    <property type="project" value="UniProtKB-KW"/>
</dbReference>
<dbReference type="InterPro" id="IPR036259">
    <property type="entry name" value="MFS_trans_sf"/>
</dbReference>
<feature type="transmembrane region" description="Helical" evidence="11">
    <location>
        <begin position="414"/>
        <end position="438"/>
    </location>
</feature>
<comment type="caution">
    <text evidence="13">The sequence shown here is derived from an EMBL/GenBank/DDBJ whole genome shotgun (WGS) entry which is preliminary data.</text>
</comment>
<dbReference type="InterPro" id="IPR020846">
    <property type="entry name" value="MFS_dom"/>
</dbReference>
<name>A0A2G7FQY0_9EURO</name>
<feature type="region of interest" description="Disordered" evidence="10">
    <location>
        <begin position="1"/>
        <end position="23"/>
    </location>
</feature>
<dbReference type="Pfam" id="PF01151">
    <property type="entry name" value="ELO"/>
    <property type="match status" value="1"/>
</dbReference>
<feature type="transmembrane region" description="Helical" evidence="11">
    <location>
        <begin position="186"/>
        <end position="205"/>
    </location>
</feature>
<feature type="transmembrane region" description="Helical" evidence="11">
    <location>
        <begin position="157"/>
        <end position="179"/>
    </location>
</feature>
<dbReference type="PANTHER" id="PTHR23501">
    <property type="entry name" value="MAJOR FACILITATOR SUPERFAMILY"/>
    <property type="match status" value="1"/>
</dbReference>
<evidence type="ECO:0000256" key="1">
    <source>
        <dbReference type="ARBA" id="ARBA00004141"/>
    </source>
</evidence>
<dbReference type="Proteomes" id="UP000231358">
    <property type="component" value="Unassembled WGS sequence"/>
</dbReference>